<reference evidence="2" key="1">
    <citation type="journal article" date="2014" name="Int. J. Syst. Evol. Microbiol.">
        <title>Complete genome sequence of Corynebacterium casei LMG S-19264T (=DSM 44701T), isolated from a smear-ripened cheese.</title>
        <authorList>
            <consortium name="US DOE Joint Genome Institute (JGI-PGF)"/>
            <person name="Walter F."/>
            <person name="Albersmeier A."/>
            <person name="Kalinowski J."/>
            <person name="Ruckert C."/>
        </authorList>
    </citation>
    <scope>NUCLEOTIDE SEQUENCE</scope>
    <source>
        <strain evidence="2">VKM Ac-1321</strain>
    </source>
</reference>
<gene>
    <name evidence="2" type="ORF">GCM10017581_032070</name>
</gene>
<name>A0A9W6NLR9_9ACTN</name>
<organism evidence="2 3">
    <name type="scientific">Dactylosporangium matsuzakiense</name>
    <dbReference type="NCBI Taxonomy" id="53360"/>
    <lineage>
        <taxon>Bacteria</taxon>
        <taxon>Bacillati</taxon>
        <taxon>Actinomycetota</taxon>
        <taxon>Actinomycetes</taxon>
        <taxon>Micromonosporales</taxon>
        <taxon>Micromonosporaceae</taxon>
        <taxon>Dactylosporangium</taxon>
    </lineage>
</organism>
<dbReference type="Gene3D" id="3.10.450.50">
    <property type="match status" value="1"/>
</dbReference>
<evidence type="ECO:0000313" key="2">
    <source>
        <dbReference type="EMBL" id="GLL01466.1"/>
    </source>
</evidence>
<accession>A0A9W6NLR9</accession>
<protein>
    <recommendedName>
        <fullName evidence="1">DUF4440 domain-containing protein</fullName>
    </recommendedName>
</protein>
<keyword evidence="3" id="KW-1185">Reference proteome</keyword>
<sequence>MTVPATDELLAAERRLQAAQRAGDVAALDALLDDRLIAIGPDGARATKADDLAAHRSGTSVITSLVEEDLDVLVAGDAGVTFFLGTVTGTFAGAPFDARLRYTRTWLRDPAHGWRVIAAHISPA</sequence>
<comment type="caution">
    <text evidence="2">The sequence shown here is derived from an EMBL/GenBank/DDBJ whole genome shotgun (WGS) entry which is preliminary data.</text>
</comment>
<dbReference type="InterPro" id="IPR032710">
    <property type="entry name" value="NTF2-like_dom_sf"/>
</dbReference>
<feature type="domain" description="DUF4440" evidence="1">
    <location>
        <begin position="9"/>
        <end position="116"/>
    </location>
</feature>
<dbReference type="RefSeq" id="WP_261964926.1">
    <property type="nucleotide sequence ID" value="NZ_BAAAXA010000001.1"/>
</dbReference>
<evidence type="ECO:0000259" key="1">
    <source>
        <dbReference type="Pfam" id="PF14534"/>
    </source>
</evidence>
<dbReference type="Proteomes" id="UP001143480">
    <property type="component" value="Unassembled WGS sequence"/>
</dbReference>
<dbReference type="AlphaFoldDB" id="A0A9W6NLR9"/>
<dbReference type="Pfam" id="PF14534">
    <property type="entry name" value="DUF4440"/>
    <property type="match status" value="1"/>
</dbReference>
<proteinExistence type="predicted"/>
<dbReference type="SUPFAM" id="SSF54427">
    <property type="entry name" value="NTF2-like"/>
    <property type="match status" value="1"/>
</dbReference>
<evidence type="ECO:0000313" key="3">
    <source>
        <dbReference type="Proteomes" id="UP001143480"/>
    </source>
</evidence>
<reference evidence="2" key="2">
    <citation type="submission" date="2023-01" db="EMBL/GenBank/DDBJ databases">
        <authorList>
            <person name="Sun Q."/>
            <person name="Evtushenko L."/>
        </authorList>
    </citation>
    <scope>NUCLEOTIDE SEQUENCE</scope>
    <source>
        <strain evidence="2">VKM Ac-1321</strain>
    </source>
</reference>
<dbReference type="InterPro" id="IPR027843">
    <property type="entry name" value="DUF4440"/>
</dbReference>
<dbReference type="EMBL" id="BSFP01000016">
    <property type="protein sequence ID" value="GLL01466.1"/>
    <property type="molecule type" value="Genomic_DNA"/>
</dbReference>